<reference evidence="1 2" key="2">
    <citation type="journal article" date="2017" name="Front. Plant Sci.">
        <title>Gene Classification and Mining of Molecular Markers Useful in Red Clover (Trifolium pratense) Breeding.</title>
        <authorList>
            <person name="Istvanek J."/>
            <person name="Dluhosova J."/>
            <person name="Dluhos P."/>
            <person name="Patkova L."/>
            <person name="Nedelnik J."/>
            <person name="Repkova J."/>
        </authorList>
    </citation>
    <scope>NUCLEOTIDE SEQUENCE [LARGE SCALE GENOMIC DNA]</scope>
    <source>
        <strain evidence="2">cv. Tatra</strain>
        <tissue evidence="1">Young leaves</tissue>
    </source>
</reference>
<organism evidence="1 2">
    <name type="scientific">Trifolium pratense</name>
    <name type="common">Red clover</name>
    <dbReference type="NCBI Taxonomy" id="57577"/>
    <lineage>
        <taxon>Eukaryota</taxon>
        <taxon>Viridiplantae</taxon>
        <taxon>Streptophyta</taxon>
        <taxon>Embryophyta</taxon>
        <taxon>Tracheophyta</taxon>
        <taxon>Spermatophyta</taxon>
        <taxon>Magnoliopsida</taxon>
        <taxon>eudicotyledons</taxon>
        <taxon>Gunneridae</taxon>
        <taxon>Pentapetalae</taxon>
        <taxon>rosids</taxon>
        <taxon>fabids</taxon>
        <taxon>Fabales</taxon>
        <taxon>Fabaceae</taxon>
        <taxon>Papilionoideae</taxon>
        <taxon>50 kb inversion clade</taxon>
        <taxon>NPAAA clade</taxon>
        <taxon>Hologalegina</taxon>
        <taxon>IRL clade</taxon>
        <taxon>Trifolieae</taxon>
        <taxon>Trifolium</taxon>
    </lineage>
</organism>
<feature type="non-terminal residue" evidence="1">
    <location>
        <position position="39"/>
    </location>
</feature>
<name>A0A2K3KJS9_TRIPR</name>
<reference evidence="1 2" key="1">
    <citation type="journal article" date="2014" name="Am. J. Bot.">
        <title>Genome assembly and annotation for red clover (Trifolium pratense; Fabaceae).</title>
        <authorList>
            <person name="Istvanek J."/>
            <person name="Jaros M."/>
            <person name="Krenek A."/>
            <person name="Repkova J."/>
        </authorList>
    </citation>
    <scope>NUCLEOTIDE SEQUENCE [LARGE SCALE GENOMIC DNA]</scope>
    <source>
        <strain evidence="2">cv. Tatra</strain>
        <tissue evidence="1">Young leaves</tissue>
    </source>
</reference>
<gene>
    <name evidence="1" type="ORF">L195_g063101</name>
</gene>
<comment type="caution">
    <text evidence="1">The sequence shown here is derived from an EMBL/GenBank/DDBJ whole genome shotgun (WGS) entry which is preliminary data.</text>
</comment>
<dbReference type="EMBL" id="ASHM01195116">
    <property type="protein sequence ID" value="PNX66545.1"/>
    <property type="molecule type" value="Genomic_DNA"/>
</dbReference>
<evidence type="ECO:0000313" key="2">
    <source>
        <dbReference type="Proteomes" id="UP000236291"/>
    </source>
</evidence>
<dbReference type="Proteomes" id="UP000236291">
    <property type="component" value="Unassembled WGS sequence"/>
</dbReference>
<protein>
    <submittedName>
        <fullName evidence="1">Putative gag-pol polyprotein</fullName>
    </submittedName>
</protein>
<evidence type="ECO:0000313" key="1">
    <source>
        <dbReference type="EMBL" id="PNX66545.1"/>
    </source>
</evidence>
<accession>A0A2K3KJS9</accession>
<proteinExistence type="predicted"/>
<dbReference type="AlphaFoldDB" id="A0A2K3KJS9"/>
<sequence length="39" mass="4700">MNTTCYIHNRVTLRTSTATTLYELWKNRKSTVDRARQRN</sequence>